<keyword evidence="1" id="KW-0472">Membrane</keyword>
<keyword evidence="3" id="KW-1185">Reference proteome</keyword>
<keyword evidence="1" id="KW-0812">Transmembrane</keyword>
<feature type="transmembrane region" description="Helical" evidence="1">
    <location>
        <begin position="34"/>
        <end position="54"/>
    </location>
</feature>
<dbReference type="AlphaFoldDB" id="A0A2S4WD26"/>
<keyword evidence="1" id="KW-1133">Transmembrane helix</keyword>
<protein>
    <submittedName>
        <fullName evidence="2">Uncharacterized protein</fullName>
    </submittedName>
</protein>
<reference evidence="2 3" key="1">
    <citation type="submission" date="2017-12" db="EMBL/GenBank/DDBJ databases">
        <title>Gene loss provides genomic basis for host adaptation in cereal stripe rust fungi.</title>
        <authorList>
            <person name="Xia C."/>
        </authorList>
    </citation>
    <scope>NUCLEOTIDE SEQUENCE [LARGE SCALE GENOMIC DNA]</scope>
    <source>
        <strain evidence="2 3">93TX-2</strain>
    </source>
</reference>
<accession>A0A2S4WD26</accession>
<evidence type="ECO:0000256" key="1">
    <source>
        <dbReference type="SAM" id="Phobius"/>
    </source>
</evidence>
<dbReference type="EMBL" id="PKSM01000045">
    <property type="protein sequence ID" value="POW19690.1"/>
    <property type="molecule type" value="Genomic_DNA"/>
</dbReference>
<dbReference type="Proteomes" id="UP000238274">
    <property type="component" value="Unassembled WGS sequence"/>
</dbReference>
<sequence length="153" mass="17011">MKTKLHTTPLIVVYMMVLMVATGKIIMKKPILKITITTTFSRAMVVVFLINIMIEAGTVILSMEAGTAIVMMEARTAMAMMEAGTKILMMEVGTKILRMEDMVSIMTSLNLTIFFCNHPISLPIPTVFFPLLFLVLQSMYVLRCPQAGLSEPC</sequence>
<name>A0A2S4WD26_9BASI</name>
<evidence type="ECO:0000313" key="3">
    <source>
        <dbReference type="Proteomes" id="UP000238274"/>
    </source>
</evidence>
<reference evidence="3" key="2">
    <citation type="journal article" date="2018" name="BMC Genomics">
        <title>Genomic insights into host adaptation between the wheat stripe rust pathogen (Puccinia striiformis f. sp. tritici) and the barley stripe rust pathogen (Puccinia striiformis f. sp. hordei).</title>
        <authorList>
            <person name="Xia C."/>
            <person name="Wang M."/>
            <person name="Yin C."/>
            <person name="Cornejo O.E."/>
            <person name="Hulbert S.H."/>
            <person name="Chen X."/>
        </authorList>
    </citation>
    <scope>NUCLEOTIDE SEQUENCE [LARGE SCALE GENOMIC DNA]</scope>
    <source>
        <strain evidence="3">93TX-2</strain>
    </source>
</reference>
<gene>
    <name evidence="2" type="ORF">PSHT_04449</name>
</gene>
<reference evidence="3" key="3">
    <citation type="journal article" date="2018" name="Mol. Plant Microbe Interact.">
        <title>Genome sequence resources for the wheat stripe rust pathogen (Puccinia striiformis f. sp. tritici) and the barley stripe rust pathogen (Puccinia striiformis f. sp. hordei).</title>
        <authorList>
            <person name="Xia C."/>
            <person name="Wang M."/>
            <person name="Yin C."/>
            <person name="Cornejo O.E."/>
            <person name="Hulbert S.H."/>
            <person name="Chen X."/>
        </authorList>
    </citation>
    <scope>NUCLEOTIDE SEQUENCE [LARGE SCALE GENOMIC DNA]</scope>
    <source>
        <strain evidence="3">93TX-2</strain>
    </source>
</reference>
<proteinExistence type="predicted"/>
<organism evidence="2 3">
    <name type="scientific">Puccinia striiformis</name>
    <dbReference type="NCBI Taxonomy" id="27350"/>
    <lineage>
        <taxon>Eukaryota</taxon>
        <taxon>Fungi</taxon>
        <taxon>Dikarya</taxon>
        <taxon>Basidiomycota</taxon>
        <taxon>Pucciniomycotina</taxon>
        <taxon>Pucciniomycetes</taxon>
        <taxon>Pucciniales</taxon>
        <taxon>Pucciniaceae</taxon>
        <taxon>Puccinia</taxon>
    </lineage>
</organism>
<evidence type="ECO:0000313" key="2">
    <source>
        <dbReference type="EMBL" id="POW19690.1"/>
    </source>
</evidence>
<comment type="caution">
    <text evidence="2">The sequence shown here is derived from an EMBL/GenBank/DDBJ whole genome shotgun (WGS) entry which is preliminary data.</text>
</comment>
<feature type="transmembrane region" description="Helical" evidence="1">
    <location>
        <begin position="6"/>
        <end position="27"/>
    </location>
</feature>
<dbReference type="VEuPathDB" id="FungiDB:PSHT_04449"/>